<protein>
    <recommendedName>
        <fullName evidence="3">MAM domain-containing protein</fullName>
    </recommendedName>
</protein>
<dbReference type="PRINTS" id="PR00261">
    <property type="entry name" value="LDLRECEPTOR"/>
</dbReference>
<dbReference type="HOGENOM" id="CLU_008233_0_0_1"/>
<keyword evidence="1 2" id="KW-1015">Disulfide bond</keyword>
<reference evidence="4" key="2">
    <citation type="submission" date="2025-08" db="UniProtKB">
        <authorList>
            <consortium name="Ensembl"/>
        </authorList>
    </citation>
    <scope>IDENTIFICATION</scope>
</reference>
<feature type="disulfide bond" evidence="2">
    <location>
        <begin position="419"/>
        <end position="434"/>
    </location>
</feature>
<dbReference type="Gene3D" id="4.10.400.10">
    <property type="entry name" value="Low-density Lipoprotein Receptor"/>
    <property type="match status" value="2"/>
</dbReference>
<dbReference type="PANTHER" id="PTHR23282:SF150">
    <property type="entry name" value="SI:CH211-106H4.4"/>
    <property type="match status" value="1"/>
</dbReference>
<feature type="domain" description="MAM" evidence="3">
    <location>
        <begin position="209"/>
        <end position="373"/>
    </location>
</feature>
<feature type="domain" description="MAM" evidence="3">
    <location>
        <begin position="3"/>
        <end position="170"/>
    </location>
</feature>
<organism evidence="4 5">
    <name type="scientific">Lepisosteus oculatus</name>
    <name type="common">Spotted gar</name>
    <dbReference type="NCBI Taxonomy" id="7918"/>
    <lineage>
        <taxon>Eukaryota</taxon>
        <taxon>Metazoa</taxon>
        <taxon>Chordata</taxon>
        <taxon>Craniata</taxon>
        <taxon>Vertebrata</taxon>
        <taxon>Euteleostomi</taxon>
        <taxon>Actinopterygii</taxon>
        <taxon>Neopterygii</taxon>
        <taxon>Holostei</taxon>
        <taxon>Semionotiformes</taxon>
        <taxon>Lepisosteidae</taxon>
        <taxon>Lepisosteus</taxon>
    </lineage>
</organism>
<dbReference type="Ensembl" id="ENSLOCT00000013299.1">
    <property type="protein sequence ID" value="ENSLOCP00000013271.1"/>
    <property type="gene ID" value="ENSLOCG00000010825.1"/>
</dbReference>
<dbReference type="InterPro" id="IPR051560">
    <property type="entry name" value="MAM_domain-containing"/>
</dbReference>
<feature type="disulfide bond" evidence="2">
    <location>
        <begin position="187"/>
        <end position="202"/>
    </location>
</feature>
<dbReference type="Proteomes" id="UP000018468">
    <property type="component" value="Linkage group LG9"/>
</dbReference>
<dbReference type="GO" id="GO:0016020">
    <property type="term" value="C:membrane"/>
    <property type="evidence" value="ECO:0007669"/>
    <property type="project" value="InterPro"/>
</dbReference>
<reference evidence="5" key="1">
    <citation type="submission" date="2011-12" db="EMBL/GenBank/DDBJ databases">
        <title>The Draft Genome of Lepisosteus oculatus.</title>
        <authorList>
            <consortium name="The Broad Institute Genome Assembly &amp; Analysis Group"/>
            <consortium name="Computational R&amp;D Group"/>
            <consortium name="and Sequencing Platform"/>
            <person name="Di Palma F."/>
            <person name="Alfoldi J."/>
            <person name="Johnson J."/>
            <person name="Berlin A."/>
            <person name="Gnerre S."/>
            <person name="Jaffe D."/>
            <person name="MacCallum I."/>
            <person name="Young S."/>
            <person name="Walker B.J."/>
            <person name="Lander E.S."/>
            <person name="Lindblad-Toh K."/>
        </authorList>
    </citation>
    <scope>NUCLEOTIDE SEQUENCE [LARGE SCALE GENOMIC DNA]</scope>
</reference>
<feature type="disulfide bond" evidence="2">
    <location>
        <begin position="168"/>
        <end position="180"/>
    </location>
</feature>
<dbReference type="PROSITE" id="PS50068">
    <property type="entry name" value="LDLRA_2"/>
    <property type="match status" value="2"/>
</dbReference>
<dbReference type="InParanoid" id="W5MY12"/>
<sequence>EFVGCDFEAGSCQWEDFSQGQFVWQRDRNGTATENTGPSSDHTTGTELGWYMAVEADRGDRNSYAVLQSPGMKQASTECLMEFYYHMYGAGIGDLSVFLREDSRDTLLWTLSGNKGNRWRRAVVGIGRIPRIFHIIFEATRSYSTFGDIAIDDISFQNCPLKDSQATCPGDEFQCSNLVCIDMGKICDFSDDCGDRSDEIDCGLLGYKEHCSFENGLCSWEKSDLDTPGYEWKRQEGQIGGGVTGPPRDHTKNSAAVLGHYIIADGQKVTTGDSTEIFSGTFLPSPACTVRFYYYMQGEGVGQLSVKLRSFSSGEGDIGLWVRDQEVGFYWERVEVTFSSSIKYKVVFEYIHGPGVGAQVALDDISFSLQCAHDVNNSELPYSPPPTAVPSTAPSPCSVDQFFCRRSDTFICIPMHSYCDYIVDCPMGEDEELCAGPCTFESGQCYWEDISSGHYEWKRQKAGQVTEQGLDGPSTDHTTGKVNRGYYMYVQFGRGQYSTEAILRSPLLPPSSQYCQILFHFHLYGRDVGNLRVIVQKRDGSKTVIWSHSNSTGNQWNAEYVNVGQSLENYWILFSSLPRLNLNDIPTATDDIALDDISFKNCETSYQPPVLPPFNCSFEADMCGWIQGGADDFDWERRSGPTESHNTGPVGDHTTGTGNYLYIESSMPRREGDVAQLRTPLLGSSGLHGYCLTFWYHMFGATVGTLRMYLQKSLHQPKTLIWQRKGTVGDEWRKAQIHVVLQDVHEIMLEATVGGPAGDIAIDDISFVPGTCPPSDLCDFEENDCNWIQETDDDYDWIRGFGGTPSADTGPSFDHTTNTATGHYFYLETSSPHRPGQKARMVSPAFPAGKNRCLQFWYHMYGVGIGTLNVYNQDECVGNQSLIFSQTGNQGVLWRFAQTSLEECQASSFRIVFEGIKGATDKGDIAIDDILVFNGPCSPAGYCDFETNLCGWTNIEVVDEGDWIRSRGNTPNINTGPGIDHTTNTTKGYYVYADSSVGSPGDRIMLVSEIFQPAVEGSCLSFWYHMYGQNIGNLSLYINNRTLHTNGNKLGSLIWRKSGNQGNNWSEGMVTVDFWEPYWFIFVYEKGLGLMGDVALDDIQLLLGLCSTSP</sequence>
<dbReference type="PRINTS" id="PR00020">
    <property type="entry name" value="MAMDOMAIN"/>
</dbReference>
<dbReference type="SMART" id="SM00192">
    <property type="entry name" value="LDLa"/>
    <property type="match status" value="2"/>
</dbReference>
<feature type="domain" description="MAM" evidence="3">
    <location>
        <begin position="776"/>
        <end position="939"/>
    </location>
</feature>
<evidence type="ECO:0000256" key="2">
    <source>
        <dbReference type="PROSITE-ProRule" id="PRU00124"/>
    </source>
</evidence>
<dbReference type="OMA" id="NCETTYE"/>
<dbReference type="GeneTree" id="ENSGT00940000164732"/>
<evidence type="ECO:0000313" key="5">
    <source>
        <dbReference type="Proteomes" id="UP000018468"/>
    </source>
</evidence>
<dbReference type="PROSITE" id="PS01209">
    <property type="entry name" value="LDLRA_1"/>
    <property type="match status" value="1"/>
</dbReference>
<dbReference type="PROSITE" id="PS50060">
    <property type="entry name" value="MAM_2"/>
    <property type="match status" value="6"/>
</dbReference>
<dbReference type="SUPFAM" id="SSF49899">
    <property type="entry name" value="Concanavalin A-like lectins/glucanases"/>
    <property type="match status" value="6"/>
</dbReference>
<dbReference type="Pfam" id="PF00057">
    <property type="entry name" value="Ldl_recept_a"/>
    <property type="match status" value="1"/>
</dbReference>
<dbReference type="SUPFAM" id="SSF57424">
    <property type="entry name" value="LDL receptor-like module"/>
    <property type="match status" value="2"/>
</dbReference>
<dbReference type="SMART" id="SM00137">
    <property type="entry name" value="MAM"/>
    <property type="match status" value="6"/>
</dbReference>
<dbReference type="Gene3D" id="2.60.120.200">
    <property type="match status" value="6"/>
</dbReference>
<evidence type="ECO:0000259" key="3">
    <source>
        <dbReference type="PROSITE" id="PS50060"/>
    </source>
</evidence>
<dbReference type="CDD" id="cd00112">
    <property type="entry name" value="LDLa"/>
    <property type="match status" value="2"/>
</dbReference>
<dbReference type="InterPro" id="IPR000998">
    <property type="entry name" value="MAM_dom"/>
</dbReference>
<dbReference type="CDD" id="cd06263">
    <property type="entry name" value="MAM"/>
    <property type="match status" value="6"/>
</dbReference>
<reference evidence="4" key="3">
    <citation type="submission" date="2025-09" db="UniProtKB">
        <authorList>
            <consortium name="Ensembl"/>
        </authorList>
    </citation>
    <scope>IDENTIFICATION</scope>
</reference>
<feature type="domain" description="MAM" evidence="3">
    <location>
        <begin position="941"/>
        <end position="1108"/>
    </location>
</feature>
<dbReference type="EMBL" id="AHAT01017619">
    <property type="status" value="NOT_ANNOTATED_CDS"/>
    <property type="molecule type" value="Genomic_DNA"/>
</dbReference>
<dbReference type="InterPro" id="IPR036055">
    <property type="entry name" value="LDL_receptor-like_sf"/>
</dbReference>
<accession>W5MY12</accession>
<evidence type="ECO:0000313" key="4">
    <source>
        <dbReference type="Ensembl" id="ENSLOCP00000013271.1"/>
    </source>
</evidence>
<dbReference type="PROSITE" id="PS00740">
    <property type="entry name" value="MAM_1"/>
    <property type="match status" value="1"/>
</dbReference>
<feature type="domain" description="MAM" evidence="3">
    <location>
        <begin position="614"/>
        <end position="774"/>
    </location>
</feature>
<dbReference type="PANTHER" id="PTHR23282">
    <property type="entry name" value="APICAL ENDOSOMAL GLYCOPROTEIN PRECURSOR"/>
    <property type="match status" value="1"/>
</dbReference>
<dbReference type="InterPro" id="IPR002172">
    <property type="entry name" value="LDrepeatLR_classA_rpt"/>
</dbReference>
<proteinExistence type="predicted"/>
<comment type="caution">
    <text evidence="2">Lacks conserved residue(s) required for the propagation of feature annotation.</text>
</comment>
<dbReference type="InterPro" id="IPR013320">
    <property type="entry name" value="ConA-like_dom_sf"/>
</dbReference>
<dbReference type="AlphaFoldDB" id="W5MY12"/>
<dbReference type="Pfam" id="PF00629">
    <property type="entry name" value="MAM"/>
    <property type="match status" value="6"/>
</dbReference>
<dbReference type="STRING" id="7918.ENSLOCP00000013271"/>
<feature type="disulfide bond" evidence="2">
    <location>
        <begin position="175"/>
        <end position="193"/>
    </location>
</feature>
<keyword evidence="5" id="KW-1185">Reference proteome</keyword>
<name>W5MY12_LEPOC</name>
<evidence type="ECO:0000256" key="1">
    <source>
        <dbReference type="ARBA" id="ARBA00023157"/>
    </source>
</evidence>
<dbReference type="eggNOG" id="KOG1095">
    <property type="taxonomic scope" value="Eukaryota"/>
</dbReference>
<feature type="domain" description="MAM" evidence="3">
    <location>
        <begin position="436"/>
        <end position="604"/>
    </location>
</feature>
<dbReference type="InterPro" id="IPR023415">
    <property type="entry name" value="LDLR_class-A_CS"/>
</dbReference>